<proteinExistence type="predicted"/>
<dbReference type="Proteomes" id="UP000784294">
    <property type="component" value="Unassembled WGS sequence"/>
</dbReference>
<organism evidence="2 3">
    <name type="scientific">Protopolystoma xenopodis</name>
    <dbReference type="NCBI Taxonomy" id="117903"/>
    <lineage>
        <taxon>Eukaryota</taxon>
        <taxon>Metazoa</taxon>
        <taxon>Spiralia</taxon>
        <taxon>Lophotrochozoa</taxon>
        <taxon>Platyhelminthes</taxon>
        <taxon>Monogenea</taxon>
        <taxon>Polyopisthocotylea</taxon>
        <taxon>Polystomatidea</taxon>
        <taxon>Polystomatidae</taxon>
        <taxon>Protopolystoma</taxon>
    </lineage>
</organism>
<keyword evidence="3" id="KW-1185">Reference proteome</keyword>
<gene>
    <name evidence="2" type="ORF">PXEA_LOCUS21007</name>
</gene>
<evidence type="ECO:0000313" key="2">
    <source>
        <dbReference type="EMBL" id="VEL27567.1"/>
    </source>
</evidence>
<accession>A0A448X409</accession>
<sequence length="125" mass="13868">MPAARGVRILRSLFVYRFRTDSQLAKINPCVVTGRYESSPADSHFLIVLPFASSAPGRRSVVRAFDFTTDRFHIVKVKVYCSLWAPHYGPTGALENRERDHSLGNSSIGPFKKDRSVSMPGVLAG</sequence>
<evidence type="ECO:0000313" key="3">
    <source>
        <dbReference type="Proteomes" id="UP000784294"/>
    </source>
</evidence>
<dbReference type="EMBL" id="CAAALY010088101">
    <property type="protein sequence ID" value="VEL27567.1"/>
    <property type="molecule type" value="Genomic_DNA"/>
</dbReference>
<comment type="caution">
    <text evidence="2">The sequence shown here is derived from an EMBL/GenBank/DDBJ whole genome shotgun (WGS) entry which is preliminary data.</text>
</comment>
<evidence type="ECO:0000256" key="1">
    <source>
        <dbReference type="SAM" id="MobiDB-lite"/>
    </source>
</evidence>
<protein>
    <submittedName>
        <fullName evidence="2">Uncharacterized protein</fullName>
    </submittedName>
</protein>
<dbReference type="AlphaFoldDB" id="A0A448X409"/>
<reference evidence="2" key="1">
    <citation type="submission" date="2018-11" db="EMBL/GenBank/DDBJ databases">
        <authorList>
            <consortium name="Pathogen Informatics"/>
        </authorList>
    </citation>
    <scope>NUCLEOTIDE SEQUENCE</scope>
</reference>
<name>A0A448X409_9PLAT</name>
<feature type="region of interest" description="Disordered" evidence="1">
    <location>
        <begin position="92"/>
        <end position="125"/>
    </location>
</feature>